<dbReference type="InterPro" id="IPR013766">
    <property type="entry name" value="Thioredoxin_domain"/>
</dbReference>
<gene>
    <name evidence="6" type="ORF">MM236_14770</name>
</gene>
<comment type="subcellular location">
    <subcellularLocation>
        <location evidence="1">Cell envelope</location>
    </subcellularLocation>
</comment>
<evidence type="ECO:0000313" key="7">
    <source>
        <dbReference type="Proteomes" id="UP001165488"/>
    </source>
</evidence>
<feature type="domain" description="Thioredoxin" evidence="5">
    <location>
        <begin position="320"/>
        <end position="463"/>
    </location>
</feature>
<keyword evidence="7" id="KW-1185">Reference proteome</keyword>
<dbReference type="Pfam" id="PF13905">
    <property type="entry name" value="Thioredoxin_8"/>
    <property type="match status" value="1"/>
</dbReference>
<protein>
    <submittedName>
        <fullName evidence="6">TlpA family protein disulfide reductase</fullName>
    </submittedName>
</protein>
<dbReference type="PANTHER" id="PTHR42852:SF6">
    <property type="entry name" value="THIOL:DISULFIDE INTERCHANGE PROTEIN DSBE"/>
    <property type="match status" value="1"/>
</dbReference>
<keyword evidence="3" id="KW-1015">Disulfide bond</keyword>
<dbReference type="EMBL" id="JAKZGS010000014">
    <property type="protein sequence ID" value="MCH7399262.1"/>
    <property type="molecule type" value="Genomic_DNA"/>
</dbReference>
<evidence type="ECO:0000256" key="2">
    <source>
        <dbReference type="ARBA" id="ARBA00022748"/>
    </source>
</evidence>
<evidence type="ECO:0000256" key="1">
    <source>
        <dbReference type="ARBA" id="ARBA00004196"/>
    </source>
</evidence>
<evidence type="ECO:0000256" key="3">
    <source>
        <dbReference type="ARBA" id="ARBA00023157"/>
    </source>
</evidence>
<dbReference type="PANTHER" id="PTHR42852">
    <property type="entry name" value="THIOL:DISULFIDE INTERCHANGE PROTEIN DSBE"/>
    <property type="match status" value="1"/>
</dbReference>
<proteinExistence type="predicted"/>
<sequence length="463" mass="54263">MVRIPGFVLLMFFMAFWSCQSKEIKENDLLEIESVYFMIEDSLTLDYLHYQNAGLKYVENELFVASLFFSSGDLSFHIQTANPTLEINYRDNSSIDFSYLFQKGDSVLIKVKDKMPWFEVLNRKTKAHEINFESLRNKALYQSRYSGYQDFYLIWNMSQGNPTVDFSADLNATKSKALEKLSLEKAWLDSLLQLESIPEKAADYFMNKTEFERNKLALFDPKKDSLYLTDLSNVILEISDYSNLYQMEFADLVLDRLDGFSDEKVDVEDLFKGEFGKLLLFKYLERQIFRLSFEESEQLIARYRNEVKSSWFSILVDNTHSTKSLMRDIQLEDEFGNIFEFEDLLALKEGKYLYIDFWAAWCIPCIRSFPASLALNEKFNDLEVLYLSIDENQNLWKDAVQKYGVNIPNQSFLITNKESSAFLNGIKLQSIPRYLIFDKEGDFIHPNAPRPDSKEELKKIIQD</sequence>
<accession>A0ABS9URL7</accession>
<dbReference type="InterPro" id="IPR012336">
    <property type="entry name" value="Thioredoxin-like_fold"/>
</dbReference>
<evidence type="ECO:0000313" key="6">
    <source>
        <dbReference type="EMBL" id="MCH7399262.1"/>
    </source>
</evidence>
<evidence type="ECO:0000256" key="4">
    <source>
        <dbReference type="ARBA" id="ARBA00023284"/>
    </source>
</evidence>
<dbReference type="SUPFAM" id="SSF52833">
    <property type="entry name" value="Thioredoxin-like"/>
    <property type="match status" value="1"/>
</dbReference>
<name>A0ABS9URL7_9BACT</name>
<organism evidence="6 7">
    <name type="scientific">Belliella calami</name>
    <dbReference type="NCBI Taxonomy" id="2923436"/>
    <lineage>
        <taxon>Bacteria</taxon>
        <taxon>Pseudomonadati</taxon>
        <taxon>Bacteroidota</taxon>
        <taxon>Cytophagia</taxon>
        <taxon>Cytophagales</taxon>
        <taxon>Cyclobacteriaceae</taxon>
        <taxon>Belliella</taxon>
    </lineage>
</organism>
<dbReference type="InterPro" id="IPR050553">
    <property type="entry name" value="Thioredoxin_ResA/DsbE_sf"/>
</dbReference>
<dbReference type="CDD" id="cd02966">
    <property type="entry name" value="TlpA_like_family"/>
    <property type="match status" value="1"/>
</dbReference>
<dbReference type="RefSeq" id="WP_241275761.1">
    <property type="nucleotide sequence ID" value="NZ_JAKZGS010000014.1"/>
</dbReference>
<keyword evidence="4" id="KW-0676">Redox-active center</keyword>
<dbReference type="Proteomes" id="UP001165488">
    <property type="component" value="Unassembled WGS sequence"/>
</dbReference>
<evidence type="ECO:0000259" key="5">
    <source>
        <dbReference type="PROSITE" id="PS51352"/>
    </source>
</evidence>
<dbReference type="InterPro" id="IPR036249">
    <property type="entry name" value="Thioredoxin-like_sf"/>
</dbReference>
<dbReference type="PROSITE" id="PS51352">
    <property type="entry name" value="THIOREDOXIN_2"/>
    <property type="match status" value="1"/>
</dbReference>
<comment type="caution">
    <text evidence="6">The sequence shown here is derived from an EMBL/GenBank/DDBJ whole genome shotgun (WGS) entry which is preliminary data.</text>
</comment>
<keyword evidence="2" id="KW-0201">Cytochrome c-type biogenesis</keyword>
<dbReference type="Gene3D" id="3.40.30.10">
    <property type="entry name" value="Glutaredoxin"/>
    <property type="match status" value="1"/>
</dbReference>
<reference evidence="6" key="1">
    <citation type="submission" date="2022-03" db="EMBL/GenBank/DDBJ databases">
        <title>De novo assembled genomes of Belliella spp. (Cyclobacteriaceae) strains.</title>
        <authorList>
            <person name="Szabo A."/>
            <person name="Korponai K."/>
            <person name="Felfoldi T."/>
        </authorList>
    </citation>
    <scope>NUCLEOTIDE SEQUENCE</scope>
    <source>
        <strain evidence="6">DSM 107340</strain>
    </source>
</reference>